<dbReference type="AlphaFoldDB" id="A0A5P2FWE1"/>
<dbReference type="PRINTS" id="PR00081">
    <property type="entry name" value="GDHRDH"/>
</dbReference>
<dbReference type="Pfam" id="PF13561">
    <property type="entry name" value="adh_short_C2"/>
    <property type="match status" value="1"/>
</dbReference>
<proteinExistence type="inferred from homology"/>
<accession>A0A5P2FWE1</accession>
<dbReference type="PANTHER" id="PTHR43477">
    <property type="entry name" value="DIHYDROANTICAPSIN 7-DEHYDROGENASE"/>
    <property type="match status" value="1"/>
</dbReference>
<dbReference type="EMBL" id="CP044016">
    <property type="protein sequence ID" value="QES87846.1"/>
    <property type="molecule type" value="Genomic_DNA"/>
</dbReference>
<dbReference type="SUPFAM" id="SSF51735">
    <property type="entry name" value="NAD(P)-binding Rossmann-fold domains"/>
    <property type="match status" value="1"/>
</dbReference>
<dbReference type="CDD" id="cd05233">
    <property type="entry name" value="SDR_c"/>
    <property type="match status" value="1"/>
</dbReference>
<dbReference type="InterPro" id="IPR051122">
    <property type="entry name" value="SDR_DHRS6-like"/>
</dbReference>
<evidence type="ECO:0000256" key="2">
    <source>
        <dbReference type="ARBA" id="ARBA00023002"/>
    </source>
</evidence>
<dbReference type="InterPro" id="IPR002347">
    <property type="entry name" value="SDR_fam"/>
</dbReference>
<keyword evidence="4" id="KW-1185">Reference proteome</keyword>
<dbReference type="Gene3D" id="3.40.50.720">
    <property type="entry name" value="NAD(P)-binding Rossmann-like Domain"/>
    <property type="match status" value="1"/>
</dbReference>
<dbReference type="GO" id="GO:0016491">
    <property type="term" value="F:oxidoreductase activity"/>
    <property type="evidence" value="ECO:0007669"/>
    <property type="project" value="UniProtKB-KW"/>
</dbReference>
<evidence type="ECO:0000313" key="4">
    <source>
        <dbReference type="Proteomes" id="UP000292424"/>
    </source>
</evidence>
<organism evidence="3 4">
    <name type="scientific">Rhizosphaericola mali</name>
    <dbReference type="NCBI Taxonomy" id="2545455"/>
    <lineage>
        <taxon>Bacteria</taxon>
        <taxon>Pseudomonadati</taxon>
        <taxon>Bacteroidota</taxon>
        <taxon>Chitinophagia</taxon>
        <taxon>Chitinophagales</taxon>
        <taxon>Chitinophagaceae</taxon>
        <taxon>Rhizosphaericola</taxon>
    </lineage>
</organism>
<protein>
    <submittedName>
        <fullName evidence="3">SDR family oxidoreductase</fullName>
    </submittedName>
</protein>
<dbReference type="PANTHER" id="PTHR43477:SF1">
    <property type="entry name" value="DIHYDROANTICAPSIN 7-DEHYDROGENASE"/>
    <property type="match status" value="1"/>
</dbReference>
<comment type="similarity">
    <text evidence="1">Belongs to the short-chain dehydrogenases/reductases (SDR) family.</text>
</comment>
<sequence length="248" mass="26418">MNFKNKNIVITGGTTGIGFATAQAFINAEANVWITGRNESNLEKAAAKINSSNLITVLADTSNMYGINALKEEIVSKKILIDTLYLNAGIAVFSGIEDVIEADFDAQFNTNVKGPFFTVQSLLPYLNEGGSIIFTSSTVATAANLNSSIYAATKSALNKIAQVVSNELVDRGIRVNVVSPGPIKTEGFDKVVKTEEAKTHLASSVALNRLGNPDEIARAVLFLASNNASYITGTELLVDGGYTTFARR</sequence>
<dbReference type="RefSeq" id="WP_131328733.1">
    <property type="nucleotide sequence ID" value="NZ_CP044016.1"/>
</dbReference>
<reference evidence="3 4" key="1">
    <citation type="submission" date="2019-09" db="EMBL/GenBank/DDBJ databases">
        <title>Complete genome sequence of Arachidicoccus sp. B3-10 isolated from apple orchard soil.</title>
        <authorList>
            <person name="Kim H.S."/>
            <person name="Han K.-I."/>
            <person name="Suh M.K."/>
            <person name="Lee K.C."/>
            <person name="Eom M.K."/>
            <person name="Kim J.-S."/>
            <person name="Kang S.W."/>
            <person name="Sin Y."/>
            <person name="Lee J.-S."/>
        </authorList>
    </citation>
    <scope>NUCLEOTIDE SEQUENCE [LARGE SCALE GENOMIC DNA]</scope>
    <source>
        <strain evidence="3 4">B3-10</strain>
    </source>
</reference>
<gene>
    <name evidence="3" type="ORF">E0W69_003910</name>
</gene>
<name>A0A5P2FWE1_9BACT</name>
<evidence type="ECO:0000256" key="1">
    <source>
        <dbReference type="ARBA" id="ARBA00006484"/>
    </source>
</evidence>
<keyword evidence="2" id="KW-0560">Oxidoreductase</keyword>
<dbReference type="KEGG" id="arac:E0W69_003910"/>
<dbReference type="InterPro" id="IPR036291">
    <property type="entry name" value="NAD(P)-bd_dom_sf"/>
</dbReference>
<dbReference type="OrthoDB" id="9803333at2"/>
<dbReference type="Proteomes" id="UP000292424">
    <property type="component" value="Chromosome"/>
</dbReference>
<dbReference type="FunFam" id="3.40.50.720:FF:000084">
    <property type="entry name" value="Short-chain dehydrogenase reductase"/>
    <property type="match status" value="1"/>
</dbReference>
<evidence type="ECO:0000313" key="3">
    <source>
        <dbReference type="EMBL" id="QES87846.1"/>
    </source>
</evidence>